<dbReference type="EMBL" id="FNXB01000068">
    <property type="protein sequence ID" value="SEI20260.1"/>
    <property type="molecule type" value="Genomic_DNA"/>
</dbReference>
<feature type="transmembrane region" description="Helical" evidence="7">
    <location>
        <begin position="233"/>
        <end position="256"/>
    </location>
</feature>
<feature type="transmembrane region" description="Helical" evidence="7">
    <location>
        <begin position="142"/>
        <end position="162"/>
    </location>
</feature>
<dbReference type="GO" id="GO:0055085">
    <property type="term" value="P:transmembrane transport"/>
    <property type="evidence" value="ECO:0007669"/>
    <property type="project" value="InterPro"/>
</dbReference>
<dbReference type="GO" id="GO:0005886">
    <property type="term" value="C:plasma membrane"/>
    <property type="evidence" value="ECO:0007669"/>
    <property type="project" value="UniProtKB-SubCell"/>
</dbReference>
<evidence type="ECO:0000313" key="12">
    <source>
        <dbReference type="Proteomes" id="UP000198939"/>
    </source>
</evidence>
<evidence type="ECO:0000256" key="5">
    <source>
        <dbReference type="ARBA" id="ARBA00022989"/>
    </source>
</evidence>
<feature type="transmembrane region" description="Helical" evidence="7">
    <location>
        <begin position="182"/>
        <end position="199"/>
    </location>
</feature>
<dbReference type="STRING" id="501024.RTCCBAU85039_6347"/>
<keyword evidence="3" id="KW-1003">Cell membrane</keyword>
<keyword evidence="2 7" id="KW-0813">Transport</keyword>
<evidence type="ECO:0000256" key="3">
    <source>
        <dbReference type="ARBA" id="ARBA00022475"/>
    </source>
</evidence>
<proteinExistence type="inferred from homology"/>
<protein>
    <submittedName>
        <fullName evidence="9">Putative aliphatic sulfonates transport permease protein SsuC</fullName>
    </submittedName>
    <submittedName>
        <fullName evidence="10">Sulfonate transport system permease protein</fullName>
    </submittedName>
</protein>
<dbReference type="Proteomes" id="UP000198939">
    <property type="component" value="Unassembled WGS sequence"/>
</dbReference>
<reference evidence="9" key="1">
    <citation type="submission" date="2016-10" db="EMBL/GenBank/DDBJ databases">
        <authorList>
            <person name="de Groot N.N."/>
        </authorList>
    </citation>
    <scope>NUCLEOTIDE SEQUENCE [LARGE SCALE GENOMIC DNA]</scope>
    <source>
        <strain evidence="9">CCBAU85039</strain>
    </source>
</reference>
<dbReference type="Gene3D" id="1.10.3720.10">
    <property type="entry name" value="MetI-like"/>
    <property type="match status" value="1"/>
</dbReference>
<keyword evidence="4 7" id="KW-0812">Transmembrane</keyword>
<feature type="transmembrane region" description="Helical" evidence="7">
    <location>
        <begin position="83"/>
        <end position="104"/>
    </location>
</feature>
<reference evidence="10 12" key="3">
    <citation type="submission" date="2016-10" db="EMBL/GenBank/DDBJ databases">
        <authorList>
            <person name="Varghese N."/>
            <person name="Submissions S."/>
        </authorList>
    </citation>
    <scope>NUCLEOTIDE SEQUENCE [LARGE SCALE GENOMIC DNA]</scope>
    <source>
        <strain evidence="10 12">CGMCC 1.7071</strain>
    </source>
</reference>
<evidence type="ECO:0000313" key="9">
    <source>
        <dbReference type="EMBL" id="SEI20260.1"/>
    </source>
</evidence>
<organism evidence="9 11">
    <name type="scientific">Rhizobium tibeticum</name>
    <dbReference type="NCBI Taxonomy" id="501024"/>
    <lineage>
        <taxon>Bacteria</taxon>
        <taxon>Pseudomonadati</taxon>
        <taxon>Pseudomonadota</taxon>
        <taxon>Alphaproteobacteria</taxon>
        <taxon>Hyphomicrobiales</taxon>
        <taxon>Rhizobiaceae</taxon>
        <taxon>Rhizobium/Agrobacterium group</taxon>
        <taxon>Rhizobium</taxon>
    </lineage>
</organism>
<sequence length="274" mass="29920">MTLTTSANRPVEQRLTNPSGVLADVAYAMTLPLVLLLAWEFSARLGWLPEQILPAPKVVWATIVELWRDGSLINHTFVSLRRVAIGFTIGALSGLLAGALLGLLPGIRAFVWPIFTAVAQVNTLAWVPLLVLFVGIDEELKYVCIGWSTAIPVTLATTRSIANVSPNLLELGRVFNFTPLQWMSAIVLPAALTSMFTGLREGLAAAWQSLVIVELFASFEGLGYLMIWGRQLFQLELVIAALLVIAAIGVSLNAILEHLERFVQPWNSEALHGR</sequence>
<keyword evidence="5 7" id="KW-1133">Transmembrane helix</keyword>
<dbReference type="AlphaFoldDB" id="A0A1H8W858"/>
<feature type="transmembrane region" description="Helical" evidence="7">
    <location>
        <begin position="110"/>
        <end position="135"/>
    </location>
</feature>
<dbReference type="Pfam" id="PF00528">
    <property type="entry name" value="BPD_transp_1"/>
    <property type="match status" value="1"/>
</dbReference>
<evidence type="ECO:0000256" key="6">
    <source>
        <dbReference type="ARBA" id="ARBA00023136"/>
    </source>
</evidence>
<dbReference type="PANTHER" id="PTHR30151:SF38">
    <property type="entry name" value="ALIPHATIC SULFONATES TRANSPORT PERMEASE PROTEIN SSUC-RELATED"/>
    <property type="match status" value="1"/>
</dbReference>
<evidence type="ECO:0000256" key="2">
    <source>
        <dbReference type="ARBA" id="ARBA00022448"/>
    </source>
</evidence>
<dbReference type="InterPro" id="IPR000515">
    <property type="entry name" value="MetI-like"/>
</dbReference>
<dbReference type="RefSeq" id="WP_072381657.1">
    <property type="nucleotide sequence ID" value="NZ_FNXB01000068.1"/>
</dbReference>
<name>A0A1H8W858_9HYPH</name>
<evidence type="ECO:0000259" key="8">
    <source>
        <dbReference type="PROSITE" id="PS50928"/>
    </source>
</evidence>
<dbReference type="SUPFAM" id="SSF161098">
    <property type="entry name" value="MetI-like"/>
    <property type="match status" value="1"/>
</dbReference>
<feature type="transmembrane region" description="Helical" evidence="7">
    <location>
        <begin position="206"/>
        <end position="227"/>
    </location>
</feature>
<accession>A0A1H8W858</accession>
<keyword evidence="12" id="KW-1185">Reference proteome</keyword>
<evidence type="ECO:0000313" key="11">
    <source>
        <dbReference type="Proteomes" id="UP000183063"/>
    </source>
</evidence>
<evidence type="ECO:0000256" key="4">
    <source>
        <dbReference type="ARBA" id="ARBA00022692"/>
    </source>
</evidence>
<comment type="similarity">
    <text evidence="7">Belongs to the binding-protein-dependent transport system permease family.</text>
</comment>
<dbReference type="PANTHER" id="PTHR30151">
    <property type="entry name" value="ALKANE SULFONATE ABC TRANSPORTER-RELATED, MEMBRANE SUBUNIT"/>
    <property type="match status" value="1"/>
</dbReference>
<feature type="domain" description="ABC transmembrane type-1" evidence="8">
    <location>
        <begin position="72"/>
        <end position="256"/>
    </location>
</feature>
<dbReference type="Proteomes" id="UP000183063">
    <property type="component" value="Unassembled WGS sequence"/>
</dbReference>
<evidence type="ECO:0000256" key="7">
    <source>
        <dbReference type="RuleBase" id="RU363032"/>
    </source>
</evidence>
<gene>
    <name evidence="9" type="primary">ssuC_11</name>
    <name evidence="9" type="ORF">RTCCBAU85039_6347</name>
    <name evidence="10" type="ORF">SAMN05216228_105714</name>
</gene>
<dbReference type="EMBL" id="FOCV01000057">
    <property type="protein sequence ID" value="SEP23820.1"/>
    <property type="molecule type" value="Genomic_DNA"/>
</dbReference>
<keyword evidence="6 7" id="KW-0472">Membrane</keyword>
<dbReference type="PROSITE" id="PS50928">
    <property type="entry name" value="ABC_TM1"/>
    <property type="match status" value="1"/>
</dbReference>
<comment type="subcellular location">
    <subcellularLocation>
        <location evidence="1 7">Cell membrane</location>
        <topology evidence="1 7">Multi-pass membrane protein</topology>
    </subcellularLocation>
</comment>
<reference evidence="11" key="2">
    <citation type="submission" date="2016-10" db="EMBL/GenBank/DDBJ databases">
        <authorList>
            <person name="Wibberg D."/>
        </authorList>
    </citation>
    <scope>NUCLEOTIDE SEQUENCE [LARGE SCALE GENOMIC DNA]</scope>
</reference>
<evidence type="ECO:0000256" key="1">
    <source>
        <dbReference type="ARBA" id="ARBA00004651"/>
    </source>
</evidence>
<evidence type="ECO:0000313" key="10">
    <source>
        <dbReference type="EMBL" id="SEP23820.1"/>
    </source>
</evidence>
<dbReference type="InterPro" id="IPR035906">
    <property type="entry name" value="MetI-like_sf"/>
</dbReference>